<dbReference type="InterPro" id="IPR043182">
    <property type="entry name" value="PAIRED_DNA-bd_dom"/>
</dbReference>
<evidence type="ECO:0000256" key="8">
    <source>
        <dbReference type="ARBA" id="ARBA00023163"/>
    </source>
</evidence>
<dbReference type="InterPro" id="IPR036388">
    <property type="entry name" value="WH-like_DNA-bd_sf"/>
</dbReference>
<dbReference type="PROSITE" id="PS50071">
    <property type="entry name" value="HOMEOBOX_2"/>
    <property type="match status" value="1"/>
</dbReference>
<dbReference type="FunFam" id="1.10.10.10:FF:000069">
    <property type="entry name" value="Paired box protein Pax-6"/>
    <property type="match status" value="1"/>
</dbReference>
<dbReference type="InterPro" id="IPR043565">
    <property type="entry name" value="PAX_fam"/>
</dbReference>
<dbReference type="EMBL" id="CAJNOR010000517">
    <property type="protein sequence ID" value="CAF0937051.1"/>
    <property type="molecule type" value="Genomic_DNA"/>
</dbReference>
<dbReference type="GO" id="GO:0000981">
    <property type="term" value="F:DNA-binding transcription factor activity, RNA polymerase II-specific"/>
    <property type="evidence" value="ECO:0007669"/>
    <property type="project" value="InterPro"/>
</dbReference>
<evidence type="ECO:0000256" key="1">
    <source>
        <dbReference type="ARBA" id="ARBA00004123"/>
    </source>
</evidence>
<dbReference type="FunFam" id="1.10.10.10:FF:000003">
    <property type="entry name" value="Paired box protein Pax-6"/>
    <property type="match status" value="1"/>
</dbReference>
<sequence length="534" mass="59347">MPHLMYRIILEGHSGVNQLGGVFVNGRPLPETIRHRIVELARQGARPCEISRKLQVSNGCVSKILGRFYETGSVKPRAIGGSKPRVATPDVVAKIAEIKAENPSIFAWEIRERLLNDGVCTQDNLPSVSSINRVLRNLSSSSSLKSTTDYHQYQTGELHYDGSSCNLLNPPPIWTVLGGTNPAANVSHTWHHHHHHHPHQQPMTTASTTTTTTTNGQNLNLKNGHNSMTIKYEPSNDDEESINNDEEDEHSTSSDPDSKLSSRQKTQRNRTAFTQEQIAALEKEFEHTHYPDVYVRERLAKHISLQENRIQVWFSNRRAKWRREEKARNQRRTHTACESSTGTTPASSTSRIPTVSPPPTSLSQPTGASTLSSLPHPTTSPSSMPAPLPGYIIESDTSQPPPIGCYFSNGTNDNRQTMMNKGFSPYSVNPSHNYSCTSSGYPYPLSSGKKLRSSLKINAGDSTLVNCYDDVSFPPSTYTRPPSYHSHHNPDYPTFSSNVMCQSSNFLHPTMPLQSNHLSSTSSSTGSNTFWDRF</sequence>
<evidence type="ECO:0000256" key="9">
    <source>
        <dbReference type="ARBA" id="ARBA00023242"/>
    </source>
</evidence>
<dbReference type="SUPFAM" id="SSF46689">
    <property type="entry name" value="Homeodomain-like"/>
    <property type="match status" value="2"/>
</dbReference>
<evidence type="ECO:0000256" key="6">
    <source>
        <dbReference type="ARBA" id="ARBA00023125"/>
    </source>
</evidence>
<evidence type="ECO:0000256" key="3">
    <source>
        <dbReference type="ARBA" id="ARBA00022473"/>
    </source>
</evidence>
<evidence type="ECO:0000259" key="14">
    <source>
        <dbReference type="PROSITE" id="PS51057"/>
    </source>
</evidence>
<keyword evidence="9 10" id="KW-0539">Nucleus</keyword>
<dbReference type="SMART" id="SM00351">
    <property type="entry name" value="PAX"/>
    <property type="match status" value="1"/>
</dbReference>
<feature type="compositionally biased region" description="Low complexity" evidence="12">
    <location>
        <begin position="369"/>
        <end position="385"/>
    </location>
</feature>
<dbReference type="InterPro" id="IPR017970">
    <property type="entry name" value="Homeobox_CS"/>
</dbReference>
<evidence type="ECO:0000256" key="2">
    <source>
        <dbReference type="ARBA" id="ARBA00005733"/>
    </source>
</evidence>
<evidence type="ECO:0000256" key="5">
    <source>
        <dbReference type="ARBA" id="ARBA00023015"/>
    </source>
</evidence>
<keyword evidence="5" id="KW-0805">Transcription regulation</keyword>
<dbReference type="GO" id="GO:0000978">
    <property type="term" value="F:RNA polymerase II cis-regulatory region sequence-specific DNA binding"/>
    <property type="evidence" value="ECO:0007669"/>
    <property type="project" value="TreeGrafter"/>
</dbReference>
<dbReference type="SMART" id="SM00389">
    <property type="entry name" value="HOX"/>
    <property type="match status" value="1"/>
</dbReference>
<dbReference type="PANTHER" id="PTHR45636">
    <property type="entry name" value="PAIRED BOX PROTEIN PAX-6-RELATED-RELATED"/>
    <property type="match status" value="1"/>
</dbReference>
<dbReference type="Pfam" id="PF00046">
    <property type="entry name" value="Homeodomain"/>
    <property type="match status" value="1"/>
</dbReference>
<feature type="compositionally biased region" description="Low complexity" evidence="12">
    <location>
        <begin position="339"/>
        <end position="350"/>
    </location>
</feature>
<organism evidence="15 16">
    <name type="scientific">Adineta ricciae</name>
    <name type="common">Rotifer</name>
    <dbReference type="NCBI Taxonomy" id="249248"/>
    <lineage>
        <taxon>Eukaryota</taxon>
        <taxon>Metazoa</taxon>
        <taxon>Spiralia</taxon>
        <taxon>Gnathifera</taxon>
        <taxon>Rotifera</taxon>
        <taxon>Eurotatoria</taxon>
        <taxon>Bdelloidea</taxon>
        <taxon>Adinetida</taxon>
        <taxon>Adinetidae</taxon>
        <taxon>Adineta</taxon>
    </lineage>
</organism>
<dbReference type="PROSITE" id="PS00027">
    <property type="entry name" value="HOMEOBOX_1"/>
    <property type="match status" value="1"/>
</dbReference>
<protein>
    <submittedName>
        <fullName evidence="15">Uncharacterized protein</fullName>
    </submittedName>
</protein>
<evidence type="ECO:0000313" key="15">
    <source>
        <dbReference type="EMBL" id="CAF0937051.1"/>
    </source>
</evidence>
<dbReference type="PANTHER" id="PTHR45636:SF41">
    <property type="entry name" value="PAIRED BOX PROTEIN PAX-6-RELATED"/>
    <property type="match status" value="1"/>
</dbReference>
<proteinExistence type="inferred from homology"/>
<gene>
    <name evidence="15" type="ORF">XAT740_LOCUS9905</name>
</gene>
<dbReference type="CDD" id="cd00131">
    <property type="entry name" value="PAX"/>
    <property type="match status" value="1"/>
</dbReference>
<evidence type="ECO:0000256" key="10">
    <source>
        <dbReference type="PROSITE-ProRule" id="PRU00108"/>
    </source>
</evidence>
<dbReference type="GO" id="GO:0005634">
    <property type="term" value="C:nucleus"/>
    <property type="evidence" value="ECO:0007669"/>
    <property type="project" value="UniProtKB-SubCell"/>
</dbReference>
<feature type="domain" description="Homeobox" evidence="13">
    <location>
        <begin position="264"/>
        <end position="324"/>
    </location>
</feature>
<feature type="DNA-binding region" description="Homeobox" evidence="10">
    <location>
        <begin position="266"/>
        <end position="325"/>
    </location>
</feature>
<keyword evidence="3" id="KW-0217">Developmental protein</keyword>
<name>A0A814C9M0_ADIRI</name>
<dbReference type="InterPro" id="IPR009057">
    <property type="entry name" value="Homeodomain-like_sf"/>
</dbReference>
<dbReference type="PRINTS" id="PR00027">
    <property type="entry name" value="PAIREDBOX"/>
</dbReference>
<dbReference type="AlphaFoldDB" id="A0A814C9M0"/>
<evidence type="ECO:0000256" key="4">
    <source>
        <dbReference type="ARBA" id="ARBA00022724"/>
    </source>
</evidence>
<feature type="compositionally biased region" description="Acidic residues" evidence="12">
    <location>
        <begin position="235"/>
        <end position="249"/>
    </location>
</feature>
<dbReference type="Pfam" id="PF00292">
    <property type="entry name" value="PAX"/>
    <property type="match status" value="1"/>
</dbReference>
<dbReference type="PROSITE" id="PS00034">
    <property type="entry name" value="PAIRED_1"/>
    <property type="match status" value="1"/>
</dbReference>
<dbReference type="PROSITE" id="PS51057">
    <property type="entry name" value="PAIRED_2"/>
    <property type="match status" value="1"/>
</dbReference>
<dbReference type="InterPro" id="IPR001356">
    <property type="entry name" value="HD"/>
</dbReference>
<dbReference type="InterPro" id="IPR001523">
    <property type="entry name" value="Paired_dom"/>
</dbReference>
<evidence type="ECO:0000313" key="16">
    <source>
        <dbReference type="Proteomes" id="UP000663828"/>
    </source>
</evidence>
<dbReference type="GO" id="GO:0048513">
    <property type="term" value="P:animal organ development"/>
    <property type="evidence" value="ECO:0007669"/>
    <property type="project" value="UniProtKB-ARBA"/>
</dbReference>
<evidence type="ECO:0000256" key="7">
    <source>
        <dbReference type="ARBA" id="ARBA00023155"/>
    </source>
</evidence>
<feature type="compositionally biased region" description="Basic and acidic residues" evidence="12">
    <location>
        <begin position="250"/>
        <end position="260"/>
    </location>
</feature>
<feature type="compositionally biased region" description="Polar residues" evidence="12">
    <location>
        <begin position="215"/>
        <end position="229"/>
    </location>
</feature>
<keyword evidence="6 10" id="KW-0238">DNA-binding</keyword>
<comment type="subcellular location">
    <subcellularLocation>
        <location evidence="1 10 11">Nucleus</location>
    </subcellularLocation>
</comment>
<evidence type="ECO:0000256" key="11">
    <source>
        <dbReference type="RuleBase" id="RU000682"/>
    </source>
</evidence>
<comment type="similarity">
    <text evidence="2">Belongs to the paired homeobox family.</text>
</comment>
<reference evidence="15" key="1">
    <citation type="submission" date="2021-02" db="EMBL/GenBank/DDBJ databases">
        <authorList>
            <person name="Nowell W R."/>
        </authorList>
    </citation>
    <scope>NUCLEOTIDE SEQUENCE</scope>
</reference>
<evidence type="ECO:0000259" key="13">
    <source>
        <dbReference type="PROSITE" id="PS50071"/>
    </source>
</evidence>
<feature type="compositionally biased region" description="Low complexity" evidence="12">
    <location>
        <begin position="200"/>
        <end position="214"/>
    </location>
</feature>
<keyword evidence="16" id="KW-1185">Reference proteome</keyword>
<feature type="compositionally biased region" description="Basic residues" evidence="12">
    <location>
        <begin position="189"/>
        <end position="199"/>
    </location>
</feature>
<feature type="domain" description="Paired" evidence="14">
    <location>
        <begin position="12"/>
        <end position="138"/>
    </location>
</feature>
<dbReference type="Gene3D" id="1.10.10.60">
    <property type="entry name" value="Homeodomain-like"/>
    <property type="match status" value="1"/>
</dbReference>
<feature type="region of interest" description="Disordered" evidence="12">
    <location>
        <begin position="320"/>
        <end position="390"/>
    </location>
</feature>
<keyword evidence="4" id="KW-0563">Paired box</keyword>
<evidence type="ECO:0000256" key="12">
    <source>
        <dbReference type="SAM" id="MobiDB-lite"/>
    </source>
</evidence>
<accession>A0A814C9M0</accession>
<comment type="caution">
    <text evidence="15">The sequence shown here is derived from an EMBL/GenBank/DDBJ whole genome shotgun (WGS) entry which is preliminary data.</text>
</comment>
<dbReference type="CDD" id="cd00086">
    <property type="entry name" value="homeodomain"/>
    <property type="match status" value="1"/>
</dbReference>
<keyword evidence="8" id="KW-0804">Transcription</keyword>
<feature type="region of interest" description="Disordered" evidence="12">
    <location>
        <begin position="185"/>
        <end position="272"/>
    </location>
</feature>
<dbReference type="Gene3D" id="1.10.10.10">
    <property type="entry name" value="Winged helix-like DNA-binding domain superfamily/Winged helix DNA-binding domain"/>
    <property type="match status" value="2"/>
</dbReference>
<keyword evidence="7 10" id="KW-0371">Homeobox</keyword>
<dbReference type="Proteomes" id="UP000663828">
    <property type="component" value="Unassembled WGS sequence"/>
</dbReference>
<dbReference type="FunFam" id="1.10.10.60:FF:000679">
    <property type="entry name" value="Homeobox protein aristaless"/>
    <property type="match status" value="1"/>
</dbReference>